<proteinExistence type="predicted"/>
<dbReference type="GO" id="GO:0016788">
    <property type="term" value="F:hydrolase activity, acting on ester bonds"/>
    <property type="evidence" value="ECO:0007669"/>
    <property type="project" value="InterPro"/>
</dbReference>
<dbReference type="Gene3D" id="3.40.50.1820">
    <property type="entry name" value="alpha/beta hydrolase"/>
    <property type="match status" value="1"/>
</dbReference>
<evidence type="ECO:0000313" key="4">
    <source>
        <dbReference type="Proteomes" id="UP000598360"/>
    </source>
</evidence>
<evidence type="ECO:0000313" key="3">
    <source>
        <dbReference type="EMBL" id="MBE9374707.1"/>
    </source>
</evidence>
<organism evidence="3 4">
    <name type="scientific">Saccharopolyspora montiporae</name>
    <dbReference type="NCBI Taxonomy" id="2781240"/>
    <lineage>
        <taxon>Bacteria</taxon>
        <taxon>Bacillati</taxon>
        <taxon>Actinomycetota</taxon>
        <taxon>Actinomycetes</taxon>
        <taxon>Pseudonocardiales</taxon>
        <taxon>Pseudonocardiaceae</taxon>
        <taxon>Saccharopolyspora</taxon>
    </lineage>
</organism>
<gene>
    <name evidence="3" type="ORF">IQ251_09630</name>
</gene>
<feature type="domain" description="GPI inositol-deacylase PGAP1-like alpha/beta" evidence="2">
    <location>
        <begin position="41"/>
        <end position="169"/>
    </location>
</feature>
<dbReference type="RefSeq" id="WP_193928155.1">
    <property type="nucleotide sequence ID" value="NZ_JADEYC010000015.1"/>
</dbReference>
<dbReference type="AlphaFoldDB" id="A0A929G0D5"/>
<feature type="chain" id="PRO_5039547289" description="GPI inositol-deacylase PGAP1-like alpha/beta domain-containing protein" evidence="1">
    <location>
        <begin position="29"/>
        <end position="297"/>
    </location>
</feature>
<dbReference type="Pfam" id="PF07819">
    <property type="entry name" value="PGAP1"/>
    <property type="match status" value="1"/>
</dbReference>
<sequence>MVLGKAVRAATALAMAAAVGFGGLAATAQDAEAADGKSDPPVYFVHGYGKEHAKDCGKTWKNAVNHFKDEKYGGSLKTVGYYDGDTNCDVTIGGGDADTDTRIKNIAKDFANYLYDHHTKKGESVDVVAHSMGGLITRVALLGSAKGWDGFPKKLKVGDVVTLGTPHQGVKCDGKCSGNTQWKSMDPDSEFMDTLDAPKNRLDEKWAQSTDWTLVGSNDDETVSGDSAIDKDRHADHKLLYRKGGDYKVDHSGIRSFYKGKYNLKYWHADTGKSKTTKNGWYPVKTAHQAIAKNGDW</sequence>
<evidence type="ECO:0000259" key="2">
    <source>
        <dbReference type="Pfam" id="PF07819"/>
    </source>
</evidence>
<accession>A0A929G0D5</accession>
<feature type="signal peptide" evidence="1">
    <location>
        <begin position="1"/>
        <end position="28"/>
    </location>
</feature>
<dbReference type="InterPro" id="IPR012908">
    <property type="entry name" value="PGAP1-ab_dom-like"/>
</dbReference>
<dbReference type="InterPro" id="IPR029058">
    <property type="entry name" value="AB_hydrolase_fold"/>
</dbReference>
<dbReference type="EMBL" id="JADEYC010000015">
    <property type="protein sequence ID" value="MBE9374707.1"/>
    <property type="molecule type" value="Genomic_DNA"/>
</dbReference>
<comment type="caution">
    <text evidence="3">The sequence shown here is derived from an EMBL/GenBank/DDBJ whole genome shotgun (WGS) entry which is preliminary data.</text>
</comment>
<evidence type="ECO:0000256" key="1">
    <source>
        <dbReference type="SAM" id="SignalP"/>
    </source>
</evidence>
<protein>
    <recommendedName>
        <fullName evidence="2">GPI inositol-deacylase PGAP1-like alpha/beta domain-containing protein</fullName>
    </recommendedName>
</protein>
<name>A0A929G0D5_9PSEU</name>
<reference evidence="3" key="1">
    <citation type="submission" date="2020-10" db="EMBL/GenBank/DDBJ databases">
        <title>Diversity and distribution of actinomycetes associated with coral in the coast of Hainan.</title>
        <authorList>
            <person name="Li F."/>
        </authorList>
    </citation>
    <scope>NUCLEOTIDE SEQUENCE</scope>
    <source>
        <strain evidence="3">HNM0983</strain>
    </source>
</reference>
<dbReference type="SUPFAM" id="SSF53474">
    <property type="entry name" value="alpha/beta-Hydrolases"/>
    <property type="match status" value="1"/>
</dbReference>
<keyword evidence="4" id="KW-1185">Reference proteome</keyword>
<keyword evidence="1" id="KW-0732">Signal</keyword>
<dbReference type="Proteomes" id="UP000598360">
    <property type="component" value="Unassembled WGS sequence"/>
</dbReference>